<dbReference type="Pfam" id="PF00440">
    <property type="entry name" value="TetR_N"/>
    <property type="match status" value="1"/>
</dbReference>
<evidence type="ECO:0000256" key="4">
    <source>
        <dbReference type="ARBA" id="ARBA00023163"/>
    </source>
</evidence>
<evidence type="ECO:0000313" key="7">
    <source>
        <dbReference type="EMBL" id="MBB4080008.1"/>
    </source>
</evidence>
<dbReference type="PRINTS" id="PR00455">
    <property type="entry name" value="HTHTETR"/>
</dbReference>
<evidence type="ECO:0000256" key="1">
    <source>
        <dbReference type="ARBA" id="ARBA00022491"/>
    </source>
</evidence>
<name>A0A840EDH1_9BACT</name>
<feature type="domain" description="HTH tetR-type" evidence="6">
    <location>
        <begin position="5"/>
        <end position="65"/>
    </location>
</feature>
<feature type="DNA-binding region" description="H-T-H motif" evidence="5">
    <location>
        <begin position="28"/>
        <end position="47"/>
    </location>
</feature>
<dbReference type="PANTHER" id="PTHR30055">
    <property type="entry name" value="HTH-TYPE TRANSCRIPTIONAL REGULATOR RUTR"/>
    <property type="match status" value="1"/>
</dbReference>
<dbReference type="InterPro" id="IPR001647">
    <property type="entry name" value="HTH_TetR"/>
</dbReference>
<dbReference type="InterPro" id="IPR036271">
    <property type="entry name" value="Tet_transcr_reg_TetR-rel_C_sf"/>
</dbReference>
<dbReference type="AlphaFoldDB" id="A0A840EDH1"/>
<dbReference type="InterPro" id="IPR050109">
    <property type="entry name" value="HTH-type_TetR-like_transc_reg"/>
</dbReference>
<dbReference type="PANTHER" id="PTHR30055:SF175">
    <property type="entry name" value="HTH-TYPE TRANSCRIPTIONAL REPRESSOR KSTR2"/>
    <property type="match status" value="1"/>
</dbReference>
<dbReference type="InterPro" id="IPR009057">
    <property type="entry name" value="Homeodomain-like_sf"/>
</dbReference>
<sequence length="208" mass="24475">MIEEIKDNRKVLEKAGDMFRSIGIRSVSMDDIARELGISKKTLYQMVDNKEDLIQLVLEEDTRRDIQVLRQHSDQAADAIDELLRNSRYFIRQMRKVSPTTLHDLRKYYPELFHSMVMNHQREFLLSVSNNLERGMEEGLYRADIDAEVIANLYVGMTMMVVDRGVFPAQERPLSEIIRQHSSYHFNGIVNQFGRDRLDHYLKQEDLP</sequence>
<comment type="caution">
    <text evidence="7">The sequence shown here is derived from an EMBL/GenBank/DDBJ whole genome shotgun (WGS) entry which is preliminary data.</text>
</comment>
<accession>A0A840EDH1</accession>
<evidence type="ECO:0000256" key="2">
    <source>
        <dbReference type="ARBA" id="ARBA00023015"/>
    </source>
</evidence>
<dbReference type="SUPFAM" id="SSF46689">
    <property type="entry name" value="Homeodomain-like"/>
    <property type="match status" value="1"/>
</dbReference>
<evidence type="ECO:0000313" key="8">
    <source>
        <dbReference type="Proteomes" id="UP000576209"/>
    </source>
</evidence>
<organism evidence="7 8">
    <name type="scientific">Neolewinella aquimaris</name>
    <dbReference type="NCBI Taxonomy" id="1835722"/>
    <lineage>
        <taxon>Bacteria</taxon>
        <taxon>Pseudomonadati</taxon>
        <taxon>Bacteroidota</taxon>
        <taxon>Saprospiria</taxon>
        <taxon>Saprospirales</taxon>
        <taxon>Lewinellaceae</taxon>
        <taxon>Neolewinella</taxon>
    </lineage>
</organism>
<dbReference type="SUPFAM" id="SSF48498">
    <property type="entry name" value="Tetracyclin repressor-like, C-terminal domain"/>
    <property type="match status" value="1"/>
</dbReference>
<keyword evidence="3 5" id="KW-0238">DNA-binding</keyword>
<dbReference type="EMBL" id="JACIFF010000006">
    <property type="protein sequence ID" value="MBB4080008.1"/>
    <property type="molecule type" value="Genomic_DNA"/>
</dbReference>
<keyword evidence="2" id="KW-0805">Transcription regulation</keyword>
<keyword evidence="1" id="KW-0678">Repressor</keyword>
<dbReference type="GO" id="GO:0000976">
    <property type="term" value="F:transcription cis-regulatory region binding"/>
    <property type="evidence" value="ECO:0007669"/>
    <property type="project" value="TreeGrafter"/>
</dbReference>
<keyword evidence="8" id="KW-1185">Reference proteome</keyword>
<evidence type="ECO:0000256" key="5">
    <source>
        <dbReference type="PROSITE-ProRule" id="PRU00335"/>
    </source>
</evidence>
<protein>
    <submittedName>
        <fullName evidence="7">AcrR family transcriptional regulator</fullName>
    </submittedName>
</protein>
<gene>
    <name evidence="7" type="ORF">GGR28_002635</name>
</gene>
<keyword evidence="4" id="KW-0804">Transcription</keyword>
<dbReference type="PROSITE" id="PS50977">
    <property type="entry name" value="HTH_TETR_2"/>
    <property type="match status" value="1"/>
</dbReference>
<dbReference type="RefSeq" id="WP_183496242.1">
    <property type="nucleotide sequence ID" value="NZ_JACIFF010000006.1"/>
</dbReference>
<evidence type="ECO:0000259" key="6">
    <source>
        <dbReference type="PROSITE" id="PS50977"/>
    </source>
</evidence>
<reference evidence="7 8" key="1">
    <citation type="submission" date="2020-08" db="EMBL/GenBank/DDBJ databases">
        <title>Genomic Encyclopedia of Type Strains, Phase IV (KMG-IV): sequencing the most valuable type-strain genomes for metagenomic binning, comparative biology and taxonomic classification.</title>
        <authorList>
            <person name="Goeker M."/>
        </authorList>
    </citation>
    <scope>NUCLEOTIDE SEQUENCE [LARGE SCALE GENOMIC DNA]</scope>
    <source>
        <strain evidence="7 8">DSM 105137</strain>
    </source>
</reference>
<dbReference type="Gene3D" id="1.10.10.60">
    <property type="entry name" value="Homeodomain-like"/>
    <property type="match status" value="1"/>
</dbReference>
<dbReference type="Gene3D" id="1.10.357.10">
    <property type="entry name" value="Tetracycline Repressor, domain 2"/>
    <property type="match status" value="1"/>
</dbReference>
<dbReference type="Proteomes" id="UP000576209">
    <property type="component" value="Unassembled WGS sequence"/>
</dbReference>
<proteinExistence type="predicted"/>
<dbReference type="GO" id="GO:0003700">
    <property type="term" value="F:DNA-binding transcription factor activity"/>
    <property type="evidence" value="ECO:0007669"/>
    <property type="project" value="TreeGrafter"/>
</dbReference>
<evidence type="ECO:0000256" key="3">
    <source>
        <dbReference type="ARBA" id="ARBA00023125"/>
    </source>
</evidence>